<accession>A0ABU8CB59</accession>
<evidence type="ECO:0000256" key="2">
    <source>
        <dbReference type="SAM" id="Phobius"/>
    </source>
</evidence>
<keyword evidence="2" id="KW-1133">Transmembrane helix</keyword>
<feature type="coiled-coil region" evidence="1">
    <location>
        <begin position="47"/>
        <end position="74"/>
    </location>
</feature>
<proteinExistence type="predicted"/>
<keyword evidence="4" id="KW-1185">Reference proteome</keyword>
<dbReference type="RefSeq" id="WP_335737289.1">
    <property type="nucleotide sequence ID" value="NZ_JALAAR010000017.1"/>
</dbReference>
<evidence type="ECO:0000256" key="1">
    <source>
        <dbReference type="SAM" id="Coils"/>
    </source>
</evidence>
<comment type="caution">
    <text evidence="3">The sequence shown here is derived from an EMBL/GenBank/DDBJ whole genome shotgun (WGS) entry which is preliminary data.</text>
</comment>
<keyword evidence="2" id="KW-0472">Membrane</keyword>
<reference evidence="3 4" key="1">
    <citation type="journal article" date="2023" name="Ecotoxicol. Environ. Saf.">
        <title>Mercury remediation potential of mercury-resistant strain Rheinheimera metallidurans sp. nov. isolated from a municipal waste dumping site.</title>
        <authorList>
            <person name="Yadav V."/>
            <person name="Manjhi A."/>
            <person name="Vadakedath N."/>
        </authorList>
    </citation>
    <scope>NUCLEOTIDE SEQUENCE [LARGE SCALE GENOMIC DNA]</scope>
    <source>
        <strain evidence="3 4">E-49</strain>
    </source>
</reference>
<feature type="transmembrane region" description="Helical" evidence="2">
    <location>
        <begin position="26"/>
        <end position="43"/>
    </location>
</feature>
<sequence>MIKQQVNLYQPVLYIQRQLLTLSRLAYSWLALVVVLALAFYLLQQQSQRQTEQLVEQQRVLDTAQQENAMYQQALAQRQPAPELLLQHQQLLHSVQQKQHLLSYLAGQQQQASLFYSPVLQHLQQIDRRELWLTRFSLQQQYSSFAGIALQPEAVPQWLTELGKLSYFHGQRFSQIDLQQVTDKTAVSFSLTATPGALP</sequence>
<organism evidence="3 4">
    <name type="scientific">Rheinheimera muenzenbergensis</name>
    <dbReference type="NCBI Taxonomy" id="1193628"/>
    <lineage>
        <taxon>Bacteria</taxon>
        <taxon>Pseudomonadati</taxon>
        <taxon>Pseudomonadota</taxon>
        <taxon>Gammaproteobacteria</taxon>
        <taxon>Chromatiales</taxon>
        <taxon>Chromatiaceae</taxon>
        <taxon>Rheinheimera</taxon>
    </lineage>
</organism>
<keyword evidence="1" id="KW-0175">Coiled coil</keyword>
<dbReference type="InterPro" id="IPR007813">
    <property type="entry name" value="PilN"/>
</dbReference>
<keyword evidence="2" id="KW-0812">Transmembrane</keyword>
<evidence type="ECO:0000313" key="4">
    <source>
        <dbReference type="Proteomes" id="UP001375382"/>
    </source>
</evidence>
<gene>
    <name evidence="3" type="ORF">MN202_16730</name>
</gene>
<protein>
    <submittedName>
        <fullName evidence="3">PilN domain-containing protein</fullName>
    </submittedName>
</protein>
<evidence type="ECO:0000313" key="3">
    <source>
        <dbReference type="EMBL" id="MEH8018891.1"/>
    </source>
</evidence>
<name>A0ABU8CB59_9GAMM</name>
<dbReference type="Pfam" id="PF05137">
    <property type="entry name" value="PilN"/>
    <property type="match status" value="1"/>
</dbReference>
<dbReference type="Proteomes" id="UP001375382">
    <property type="component" value="Unassembled WGS sequence"/>
</dbReference>
<dbReference type="EMBL" id="JALAAR010000017">
    <property type="protein sequence ID" value="MEH8018891.1"/>
    <property type="molecule type" value="Genomic_DNA"/>
</dbReference>